<feature type="transmembrane region" description="Helical" evidence="1">
    <location>
        <begin position="41"/>
        <end position="63"/>
    </location>
</feature>
<protein>
    <submittedName>
        <fullName evidence="2">Uncharacterized protein</fullName>
    </submittedName>
</protein>
<evidence type="ECO:0000313" key="3">
    <source>
        <dbReference type="Proteomes" id="UP000223363"/>
    </source>
</evidence>
<keyword evidence="1" id="KW-0472">Membrane</keyword>
<sequence length="99" mass="11315">MLKTDQKYPRRGGAVENLIYLVQFVVVVFGYFQFLVESEDIYNQLVFIFIASIIIENLAVLWILRAKIVTSVTNAVIWCALGSVLGCVITAWYFEVFTL</sequence>
<evidence type="ECO:0000256" key="1">
    <source>
        <dbReference type="SAM" id="Phobius"/>
    </source>
</evidence>
<name>A0A289ZTJ6_9CAUD</name>
<evidence type="ECO:0000313" key="2">
    <source>
        <dbReference type="EMBL" id="ATA65543.1"/>
    </source>
</evidence>
<feature type="transmembrane region" description="Helical" evidence="1">
    <location>
        <begin position="75"/>
        <end position="94"/>
    </location>
</feature>
<reference evidence="3" key="1">
    <citation type="submission" date="2017-06" db="EMBL/GenBank/DDBJ databases">
        <authorList>
            <person name="Zhao X."/>
        </authorList>
    </citation>
    <scope>NUCLEOTIDE SEQUENCE [LARGE SCALE GENOMIC DNA]</scope>
</reference>
<organism evidence="2 3">
    <name type="scientific">Serratia phage vB_SmaM_ 2050HW</name>
    <dbReference type="NCBI Taxonomy" id="2024252"/>
    <lineage>
        <taxon>Viruses</taxon>
        <taxon>Duplodnaviria</taxon>
        <taxon>Heunggongvirae</taxon>
        <taxon>Uroviricota</taxon>
        <taxon>Caudoviricetes</taxon>
        <taxon>Chimalliviridae</taxon>
        <taxon>Moabitevirus</taxon>
        <taxon>Moabitevirus mv2050HW</taxon>
    </lineage>
</organism>
<gene>
    <name evidence="2" type="ORF">2050HW_00208</name>
</gene>
<dbReference type="EMBL" id="MF285618">
    <property type="protein sequence ID" value="ATA65543.1"/>
    <property type="molecule type" value="Genomic_DNA"/>
</dbReference>
<keyword evidence="1" id="KW-0812">Transmembrane</keyword>
<keyword evidence="3" id="KW-1185">Reference proteome</keyword>
<accession>A0A289ZTJ6</accession>
<keyword evidence="1" id="KW-1133">Transmembrane helix</keyword>
<dbReference type="Proteomes" id="UP000223363">
    <property type="component" value="Segment"/>
</dbReference>
<feature type="transmembrane region" description="Helical" evidence="1">
    <location>
        <begin position="12"/>
        <end position="35"/>
    </location>
</feature>
<proteinExistence type="predicted"/>